<dbReference type="InterPro" id="IPR002938">
    <property type="entry name" value="FAD-bd"/>
</dbReference>
<dbReference type="GeneID" id="18260501"/>
<evidence type="ECO:0000256" key="1">
    <source>
        <dbReference type="ARBA" id="ARBA00007992"/>
    </source>
</evidence>
<sequence length="435" mass="48219">MTDSSKSEFHVAIIGAGITGVNLALALLHRGVRYTIYERSPGYREIGAGIGFSPNAERAMLRIHPEVLPAFKRVANPNGKDYFQWIDGCRPDDLLLCRLFVGENGFQGGRRQDILEEWAKLVPRDTVQFGKEIRDIEEPEKGPLTLHFQDGSTAHASVVVGCDGIRSRVRQLILPPGSPAAHASYTAKYCFRALAPMSAAVASLGPYKPSTRFMYIGPGAHIITYPVGNNTQLNMLAVVSENGSPDPSRWPLAPGSHHTAPSVREELERAFTEECGFYSHTVHKIVRLFPERLDKWAIFDMAENPAPQYHRGRICIAGDAAHASGPHLGAGAGMGIEDALVLSEVIARAAGGGEWLVEKALEAFNSLRYERTQEVVHMTRESCELFHWRRPEVSGDPQKFVAEMERLFHRVWHYDIEEAIRQALSIVEGHKAGRL</sequence>
<dbReference type="Pfam" id="PF01494">
    <property type="entry name" value="FAD_binding_3"/>
    <property type="match status" value="1"/>
</dbReference>
<keyword evidence="4" id="KW-0560">Oxidoreductase</keyword>
<dbReference type="Proteomes" id="UP000008066">
    <property type="component" value="Unassembled WGS sequence"/>
</dbReference>
<dbReference type="GO" id="GO:0071949">
    <property type="term" value="F:FAD binding"/>
    <property type="evidence" value="ECO:0007669"/>
    <property type="project" value="InterPro"/>
</dbReference>
<evidence type="ECO:0000256" key="3">
    <source>
        <dbReference type="ARBA" id="ARBA00022827"/>
    </source>
</evidence>
<dbReference type="InterPro" id="IPR036188">
    <property type="entry name" value="FAD/NAD-bd_sf"/>
</dbReference>
<dbReference type="STRING" id="759272.G0SG10"/>
<comment type="similarity">
    <text evidence="1">Belongs to the paxM FAD-dependent monooxygenase family.</text>
</comment>
<dbReference type="SUPFAM" id="SSF54373">
    <property type="entry name" value="FAD-linked reductases, C-terminal domain"/>
    <property type="match status" value="1"/>
</dbReference>
<dbReference type="OMA" id="GEMYEWQ"/>
<evidence type="ECO:0000256" key="4">
    <source>
        <dbReference type="ARBA" id="ARBA00023002"/>
    </source>
</evidence>
<name>G0SG10_CHATD</name>
<dbReference type="InterPro" id="IPR051104">
    <property type="entry name" value="FAD_monoxygenase"/>
</dbReference>
<feature type="domain" description="FAD-binding" evidence="6">
    <location>
        <begin position="113"/>
        <end position="377"/>
    </location>
</feature>
<dbReference type="SUPFAM" id="SSF51905">
    <property type="entry name" value="FAD/NAD(P)-binding domain"/>
    <property type="match status" value="1"/>
</dbReference>
<evidence type="ECO:0000259" key="6">
    <source>
        <dbReference type="Pfam" id="PF01494"/>
    </source>
</evidence>
<dbReference type="Gene3D" id="3.50.50.60">
    <property type="entry name" value="FAD/NAD(P)-binding domain"/>
    <property type="match status" value="1"/>
</dbReference>
<dbReference type="RefSeq" id="XP_006696767.1">
    <property type="nucleotide sequence ID" value="XM_006696704.1"/>
</dbReference>
<dbReference type="HOGENOM" id="CLU_009665_6_3_1"/>
<dbReference type="eggNOG" id="KOG2614">
    <property type="taxonomic scope" value="Eukaryota"/>
</dbReference>
<dbReference type="PANTHER" id="PTHR46720:SF3">
    <property type="entry name" value="FAD-BINDING DOMAIN-CONTAINING PROTEIN-RELATED"/>
    <property type="match status" value="1"/>
</dbReference>
<evidence type="ECO:0000313" key="7">
    <source>
        <dbReference type="EMBL" id="EGS17149.1"/>
    </source>
</evidence>
<gene>
    <name evidence="7" type="ORF">CTHT_0064630</name>
</gene>
<evidence type="ECO:0000256" key="5">
    <source>
        <dbReference type="SAM" id="Phobius"/>
    </source>
</evidence>
<proteinExistence type="inferred from homology"/>
<keyword evidence="3" id="KW-0274">FAD</keyword>
<dbReference type="PANTHER" id="PTHR46720">
    <property type="entry name" value="HYDROXYLASE, PUTATIVE (AFU_ORTHOLOGUE AFUA_3G01460)-RELATED"/>
    <property type="match status" value="1"/>
</dbReference>
<accession>G0SG10</accession>
<dbReference type="AlphaFoldDB" id="G0SG10"/>
<dbReference type="PRINTS" id="PR00420">
    <property type="entry name" value="RNGMNOXGNASE"/>
</dbReference>
<organism evidence="8">
    <name type="scientific">Chaetomium thermophilum (strain DSM 1495 / CBS 144.50 / IMI 039719)</name>
    <name type="common">Thermochaetoides thermophila</name>
    <dbReference type="NCBI Taxonomy" id="759272"/>
    <lineage>
        <taxon>Eukaryota</taxon>
        <taxon>Fungi</taxon>
        <taxon>Dikarya</taxon>
        <taxon>Ascomycota</taxon>
        <taxon>Pezizomycotina</taxon>
        <taxon>Sordariomycetes</taxon>
        <taxon>Sordariomycetidae</taxon>
        <taxon>Sordariales</taxon>
        <taxon>Chaetomiaceae</taxon>
        <taxon>Thermochaetoides</taxon>
    </lineage>
</organism>
<dbReference type="EMBL" id="GL988047">
    <property type="protein sequence ID" value="EGS17149.1"/>
    <property type="molecule type" value="Genomic_DNA"/>
</dbReference>
<keyword evidence="5" id="KW-0812">Transmembrane</keyword>
<evidence type="ECO:0000256" key="2">
    <source>
        <dbReference type="ARBA" id="ARBA00022630"/>
    </source>
</evidence>
<keyword evidence="5" id="KW-1133">Transmembrane helix</keyword>
<protein>
    <recommendedName>
        <fullName evidence="6">FAD-binding domain-containing protein</fullName>
    </recommendedName>
</protein>
<evidence type="ECO:0000313" key="8">
    <source>
        <dbReference type="Proteomes" id="UP000008066"/>
    </source>
</evidence>
<keyword evidence="8" id="KW-1185">Reference proteome</keyword>
<dbReference type="KEGG" id="cthr:CTHT_0064630"/>
<keyword evidence="2" id="KW-0285">Flavoprotein</keyword>
<feature type="transmembrane region" description="Helical" evidence="5">
    <location>
        <begin position="12"/>
        <end position="29"/>
    </location>
</feature>
<dbReference type="OrthoDB" id="417877at2759"/>
<reference evidence="7 8" key="1">
    <citation type="journal article" date="2011" name="Cell">
        <title>Insight into structure and assembly of the nuclear pore complex by utilizing the genome of a eukaryotic thermophile.</title>
        <authorList>
            <person name="Amlacher S."/>
            <person name="Sarges P."/>
            <person name="Flemming D."/>
            <person name="van Noort V."/>
            <person name="Kunze R."/>
            <person name="Devos D.P."/>
            <person name="Arumugam M."/>
            <person name="Bork P."/>
            <person name="Hurt E."/>
        </authorList>
    </citation>
    <scope>NUCLEOTIDE SEQUENCE [LARGE SCALE GENOMIC DNA]</scope>
    <source>
        <strain evidence="8">DSM 1495 / CBS 144.50 / IMI 039719</strain>
    </source>
</reference>
<dbReference type="GO" id="GO:0016491">
    <property type="term" value="F:oxidoreductase activity"/>
    <property type="evidence" value="ECO:0007669"/>
    <property type="project" value="UniProtKB-KW"/>
</dbReference>
<dbReference type="GO" id="GO:0044550">
    <property type="term" value="P:secondary metabolite biosynthetic process"/>
    <property type="evidence" value="ECO:0007669"/>
    <property type="project" value="TreeGrafter"/>
</dbReference>
<keyword evidence="5" id="KW-0472">Membrane</keyword>